<accession>A0A4Z1NW80</accession>
<reference evidence="5 6" key="1">
    <citation type="submission" date="2019-04" db="EMBL/GenBank/DDBJ databases">
        <title>High contiguity whole genome sequence and gene annotation resource for two Venturia nashicola isolates.</title>
        <authorList>
            <person name="Prokchorchik M."/>
            <person name="Won K."/>
            <person name="Lee Y."/>
            <person name="Choi E.D."/>
            <person name="Segonzac C."/>
            <person name="Sohn K.H."/>
        </authorList>
    </citation>
    <scope>NUCLEOTIDE SEQUENCE [LARGE SCALE GENOMIC DNA]</scope>
    <source>
        <strain evidence="5 6">PRI2</strain>
    </source>
</reference>
<evidence type="ECO:0000313" key="6">
    <source>
        <dbReference type="Proteomes" id="UP000298493"/>
    </source>
</evidence>
<sequence length="232" mass="26046">MEEGGGANEHVRLLGKISEPVAFTDFHLSHIQLPQHPWRTLMSWEAVHRLNSGGALAKQKLDDLRGSDDIEKWLELTGYSVRRSYSNGGGMKGKGSTYAFISSLLEACGKSNGFPGKFGLYTSPHRKHIRERIQSNGIPISEDVFTKRLFEVWEKTLYYPTAHLDIPRYLQLLALMSYHVFLPEVDAAIYEAHLGGEYEASNIVQNPVVTAVTSIEMDHIHLLGPSIQDMHT</sequence>
<evidence type="ECO:0000256" key="2">
    <source>
        <dbReference type="ARBA" id="ARBA00022598"/>
    </source>
</evidence>
<organism evidence="5 6">
    <name type="scientific">Venturia nashicola</name>
    <dbReference type="NCBI Taxonomy" id="86259"/>
    <lineage>
        <taxon>Eukaryota</taxon>
        <taxon>Fungi</taxon>
        <taxon>Dikarya</taxon>
        <taxon>Ascomycota</taxon>
        <taxon>Pezizomycotina</taxon>
        <taxon>Dothideomycetes</taxon>
        <taxon>Pleosporomycetidae</taxon>
        <taxon>Venturiales</taxon>
        <taxon>Venturiaceae</taxon>
        <taxon>Venturia</taxon>
    </lineage>
</organism>
<evidence type="ECO:0000256" key="1">
    <source>
        <dbReference type="ARBA" id="ARBA00008276"/>
    </source>
</evidence>
<dbReference type="STRING" id="86259.A0A4Z1NW80"/>
<dbReference type="GO" id="GO:0005829">
    <property type="term" value="C:cytosol"/>
    <property type="evidence" value="ECO:0007669"/>
    <property type="project" value="TreeGrafter"/>
</dbReference>
<name>A0A4Z1NW80_9PEZI</name>
<gene>
    <name evidence="5" type="ORF">E6O75_ATG10407</name>
</gene>
<dbReference type="Proteomes" id="UP000298493">
    <property type="component" value="Unassembled WGS sequence"/>
</dbReference>
<dbReference type="InterPro" id="IPR001645">
    <property type="entry name" value="Folylpolyglutamate_synth"/>
</dbReference>
<keyword evidence="4" id="KW-0067">ATP-binding</keyword>
<comment type="similarity">
    <text evidence="1">Belongs to the folylpolyglutamate synthase family.</text>
</comment>
<keyword evidence="2" id="KW-0436">Ligase</keyword>
<dbReference type="GO" id="GO:0005524">
    <property type="term" value="F:ATP binding"/>
    <property type="evidence" value="ECO:0007669"/>
    <property type="project" value="UniProtKB-KW"/>
</dbReference>
<dbReference type="SUPFAM" id="SSF53623">
    <property type="entry name" value="MurD-like peptide ligases, catalytic domain"/>
    <property type="match status" value="1"/>
</dbReference>
<keyword evidence="3" id="KW-0547">Nucleotide-binding</keyword>
<evidence type="ECO:0000313" key="5">
    <source>
        <dbReference type="EMBL" id="TID17762.1"/>
    </source>
</evidence>
<proteinExistence type="inferred from homology"/>
<dbReference type="EMBL" id="SNSC02000015">
    <property type="protein sequence ID" value="TID17762.1"/>
    <property type="molecule type" value="Genomic_DNA"/>
</dbReference>
<keyword evidence="6" id="KW-1185">Reference proteome</keyword>
<dbReference type="GO" id="GO:0004326">
    <property type="term" value="F:tetrahydrofolylpolyglutamate synthase activity"/>
    <property type="evidence" value="ECO:0007669"/>
    <property type="project" value="InterPro"/>
</dbReference>
<dbReference type="Gene3D" id="3.40.1190.10">
    <property type="entry name" value="Mur-like, catalytic domain"/>
    <property type="match status" value="1"/>
</dbReference>
<dbReference type="PANTHER" id="PTHR11136:SF5">
    <property type="entry name" value="FOLYLPOLYGLUTAMATE SYNTHASE, MITOCHONDRIAL"/>
    <property type="match status" value="1"/>
</dbReference>
<protein>
    <submittedName>
        <fullName evidence="5">Folylpolyglutamate synthase</fullName>
    </submittedName>
</protein>
<dbReference type="GO" id="GO:0005739">
    <property type="term" value="C:mitochondrion"/>
    <property type="evidence" value="ECO:0007669"/>
    <property type="project" value="TreeGrafter"/>
</dbReference>
<comment type="caution">
    <text evidence="5">The sequence shown here is derived from an EMBL/GenBank/DDBJ whole genome shotgun (WGS) entry which is preliminary data.</text>
</comment>
<evidence type="ECO:0000256" key="3">
    <source>
        <dbReference type="ARBA" id="ARBA00022741"/>
    </source>
</evidence>
<dbReference type="PANTHER" id="PTHR11136">
    <property type="entry name" value="FOLYLPOLYGLUTAMATE SYNTHASE-RELATED"/>
    <property type="match status" value="1"/>
</dbReference>
<dbReference type="InterPro" id="IPR036565">
    <property type="entry name" value="Mur-like_cat_sf"/>
</dbReference>
<dbReference type="AlphaFoldDB" id="A0A4Z1NW80"/>
<evidence type="ECO:0000256" key="4">
    <source>
        <dbReference type="ARBA" id="ARBA00022840"/>
    </source>
</evidence>